<dbReference type="RefSeq" id="WP_218641456.1">
    <property type="nucleotide sequence ID" value="NZ_MPVP01000161.1"/>
</dbReference>
<keyword evidence="2" id="KW-1185">Reference proteome</keyword>
<dbReference type="EMBL" id="MPVP01000161">
    <property type="protein sequence ID" value="OMD25000.1"/>
    <property type="molecule type" value="Genomic_DNA"/>
</dbReference>
<organism evidence="1 2">
    <name type="scientific">Paenibacillus odorifer</name>
    <dbReference type="NCBI Taxonomy" id="189426"/>
    <lineage>
        <taxon>Bacteria</taxon>
        <taxon>Bacillati</taxon>
        <taxon>Bacillota</taxon>
        <taxon>Bacilli</taxon>
        <taxon>Bacillales</taxon>
        <taxon>Paenibacillaceae</taxon>
        <taxon>Paenibacillus</taxon>
    </lineage>
</organism>
<protein>
    <submittedName>
        <fullName evidence="1">Uncharacterized protein</fullName>
    </submittedName>
</protein>
<evidence type="ECO:0000313" key="2">
    <source>
        <dbReference type="Proteomes" id="UP000187158"/>
    </source>
</evidence>
<comment type="caution">
    <text evidence="1">The sequence shown here is derived from an EMBL/GenBank/DDBJ whole genome shotgun (WGS) entry which is preliminary data.</text>
</comment>
<evidence type="ECO:0000313" key="1">
    <source>
        <dbReference type="EMBL" id="OMD25000.1"/>
    </source>
</evidence>
<reference evidence="1 2" key="1">
    <citation type="submission" date="2016-11" db="EMBL/GenBank/DDBJ databases">
        <title>Paenibacillus species isolates.</title>
        <authorList>
            <person name="Beno S.M."/>
        </authorList>
    </citation>
    <scope>NUCLEOTIDE SEQUENCE [LARGE SCALE GENOMIC DNA]</scope>
    <source>
        <strain evidence="1 2">FSL H7-0433</strain>
    </source>
</reference>
<proteinExistence type="predicted"/>
<name>A0ABX3GJ26_9BACL</name>
<gene>
    <name evidence="1" type="ORF">BSO21_21350</name>
</gene>
<dbReference type="Proteomes" id="UP000187158">
    <property type="component" value="Unassembled WGS sequence"/>
</dbReference>
<sequence>KSAHVGDSIVQLSSVSMSKSDEIIALCTLKIACTADIIHISVFCATIFSEYGLAAGLANF</sequence>
<feature type="non-terminal residue" evidence="1">
    <location>
        <position position="1"/>
    </location>
</feature>
<accession>A0ABX3GJ26</accession>